<comment type="caution">
    <text evidence="2">The sequence shown here is derived from an EMBL/GenBank/DDBJ whole genome shotgun (WGS) entry which is preliminary data.</text>
</comment>
<dbReference type="EMBL" id="LJRC01000217">
    <property type="protein sequence ID" value="KPY33086.1"/>
    <property type="molecule type" value="Genomic_DNA"/>
</dbReference>
<proteinExistence type="predicted"/>
<feature type="coiled-coil region" evidence="1">
    <location>
        <begin position="70"/>
        <end position="97"/>
    </location>
</feature>
<keyword evidence="1" id="KW-0175">Coiled coil</keyword>
<evidence type="ECO:0000313" key="2">
    <source>
        <dbReference type="EMBL" id="KPY33086.1"/>
    </source>
</evidence>
<reference evidence="2 3" key="1">
    <citation type="submission" date="2015-09" db="EMBL/GenBank/DDBJ databases">
        <title>Genome announcement of multiple Pseudomonas syringae strains.</title>
        <authorList>
            <person name="Thakur S."/>
            <person name="Wang P.W."/>
            <person name="Gong Y."/>
            <person name="Weir B.S."/>
            <person name="Guttman D.S."/>
        </authorList>
    </citation>
    <scope>NUCLEOTIDE SEQUENCE [LARGE SCALE GENOMIC DNA]</scope>
    <source>
        <strain evidence="2 3">ICMP3956</strain>
    </source>
</reference>
<dbReference type="PATRIC" id="fig|251707.3.peg.4038"/>
<protein>
    <recommendedName>
        <fullName evidence="4">Chemotaxis protein</fullName>
    </recommendedName>
</protein>
<dbReference type="AlphaFoldDB" id="A0A0P9XL86"/>
<dbReference type="Proteomes" id="UP000050562">
    <property type="component" value="Unassembled WGS sequence"/>
</dbReference>
<evidence type="ECO:0008006" key="4">
    <source>
        <dbReference type="Google" id="ProtNLM"/>
    </source>
</evidence>
<organism evidence="2 3">
    <name type="scientific">Pseudomonas syringae pv. primulae</name>
    <dbReference type="NCBI Taxonomy" id="251707"/>
    <lineage>
        <taxon>Bacteria</taxon>
        <taxon>Pseudomonadati</taxon>
        <taxon>Pseudomonadota</taxon>
        <taxon>Gammaproteobacteria</taxon>
        <taxon>Pseudomonadales</taxon>
        <taxon>Pseudomonadaceae</taxon>
        <taxon>Pseudomonas</taxon>
    </lineage>
</organism>
<sequence>MTLTTSPVGAITLAVATPAVTSRSPQEVKVEAAPAASEGVKVDLSAAGKAAASSSSKDADIEQSGLPASVQKLLKAIRELQRQIAELTLQIQQALKDPSLTDEERKSKAAGLQAVMSMLQAQISTSSDDLSTLMNKLKSSNDDKVKAGMLIMAKM</sequence>
<dbReference type="RefSeq" id="WP_057410304.1">
    <property type="nucleotide sequence ID" value="NZ_LJRC01000217.1"/>
</dbReference>
<accession>A0A0P9XL86</accession>
<name>A0A0P9XL86_9PSED</name>
<evidence type="ECO:0000256" key="1">
    <source>
        <dbReference type="SAM" id="Coils"/>
    </source>
</evidence>
<gene>
    <name evidence="2" type="ORF">ALO52_03057</name>
</gene>
<evidence type="ECO:0000313" key="3">
    <source>
        <dbReference type="Proteomes" id="UP000050562"/>
    </source>
</evidence>